<evidence type="ECO:0000313" key="1">
    <source>
        <dbReference type="EMBL" id="CAJ1373379.1"/>
    </source>
</evidence>
<reference evidence="1" key="1">
    <citation type="submission" date="2023-08" db="EMBL/GenBank/DDBJ databases">
        <authorList>
            <person name="Chen Y."/>
            <person name="Shah S."/>
            <person name="Dougan E. K."/>
            <person name="Thang M."/>
            <person name="Chan C."/>
        </authorList>
    </citation>
    <scope>NUCLEOTIDE SEQUENCE</scope>
</reference>
<dbReference type="EMBL" id="CAUJNA010000191">
    <property type="protein sequence ID" value="CAJ1373379.1"/>
    <property type="molecule type" value="Genomic_DNA"/>
</dbReference>
<comment type="caution">
    <text evidence="1">The sequence shown here is derived from an EMBL/GenBank/DDBJ whole genome shotgun (WGS) entry which is preliminary data.</text>
</comment>
<gene>
    <name evidence="1" type="ORF">EVOR1521_LOCUS3213</name>
</gene>
<dbReference type="Proteomes" id="UP001178507">
    <property type="component" value="Unassembled WGS sequence"/>
</dbReference>
<proteinExistence type="predicted"/>
<keyword evidence="2" id="KW-1185">Reference proteome</keyword>
<dbReference type="AlphaFoldDB" id="A0AA36MIF8"/>
<evidence type="ECO:0000313" key="2">
    <source>
        <dbReference type="Proteomes" id="UP001178507"/>
    </source>
</evidence>
<name>A0AA36MIF8_9DINO</name>
<protein>
    <submittedName>
        <fullName evidence="1">Uncharacterized protein</fullName>
    </submittedName>
</protein>
<accession>A0AA36MIF8</accession>
<organism evidence="1 2">
    <name type="scientific">Effrenium voratum</name>
    <dbReference type="NCBI Taxonomy" id="2562239"/>
    <lineage>
        <taxon>Eukaryota</taxon>
        <taxon>Sar</taxon>
        <taxon>Alveolata</taxon>
        <taxon>Dinophyceae</taxon>
        <taxon>Suessiales</taxon>
        <taxon>Symbiodiniaceae</taxon>
        <taxon>Effrenium</taxon>
    </lineage>
</organism>
<sequence length="113" mass="12967">MASSNLGVLRLPLKPEVEDNQFSDVPCAPSLGIDLANLKTPRSSYYTWKYPTGLPEGALAPPNRQMHDRFLEKLGEFQKVVEAQPQRLKREIFSRRLEDFESEGAREARCYRL</sequence>